<evidence type="ECO:0000313" key="3">
    <source>
        <dbReference type="Proteomes" id="UP000316921"/>
    </source>
</evidence>
<evidence type="ECO:0000259" key="1">
    <source>
        <dbReference type="Pfam" id="PF12770"/>
    </source>
</evidence>
<proteinExistence type="predicted"/>
<reference evidence="2 3" key="1">
    <citation type="submission" date="2019-02" db="EMBL/GenBank/DDBJ databases">
        <title>Deep-cultivation of Planctomycetes and their phenomic and genomic characterization uncovers novel biology.</title>
        <authorList>
            <person name="Wiegand S."/>
            <person name="Jogler M."/>
            <person name="Boedeker C."/>
            <person name="Pinto D."/>
            <person name="Vollmers J."/>
            <person name="Rivas-Marin E."/>
            <person name="Kohn T."/>
            <person name="Peeters S.H."/>
            <person name="Heuer A."/>
            <person name="Rast P."/>
            <person name="Oberbeckmann S."/>
            <person name="Bunk B."/>
            <person name="Jeske O."/>
            <person name="Meyerdierks A."/>
            <person name="Storesund J.E."/>
            <person name="Kallscheuer N."/>
            <person name="Luecker S."/>
            <person name="Lage O.M."/>
            <person name="Pohl T."/>
            <person name="Merkel B.J."/>
            <person name="Hornburger P."/>
            <person name="Mueller R.-W."/>
            <person name="Bruemmer F."/>
            <person name="Labrenz M."/>
            <person name="Spormann A.M."/>
            <person name="Op den Camp H."/>
            <person name="Overmann J."/>
            <person name="Amann R."/>
            <person name="Jetten M.S.M."/>
            <person name="Mascher T."/>
            <person name="Medema M.H."/>
            <person name="Devos D.P."/>
            <person name="Kaster A.-K."/>
            <person name="Ovreas L."/>
            <person name="Rohde M."/>
            <person name="Galperin M.Y."/>
            <person name="Jogler C."/>
        </authorList>
    </citation>
    <scope>NUCLEOTIDE SEQUENCE [LARGE SCALE GENOMIC DNA]</scope>
    <source>
        <strain evidence="2 3">Pla133</strain>
    </source>
</reference>
<dbReference type="Pfam" id="PF12770">
    <property type="entry name" value="CHAT"/>
    <property type="match status" value="1"/>
</dbReference>
<feature type="domain" description="CHAT" evidence="1">
    <location>
        <begin position="529"/>
        <end position="795"/>
    </location>
</feature>
<dbReference type="Proteomes" id="UP000316921">
    <property type="component" value="Chromosome"/>
</dbReference>
<dbReference type="EMBL" id="CP036287">
    <property type="protein sequence ID" value="QDU65501.1"/>
    <property type="molecule type" value="Genomic_DNA"/>
</dbReference>
<name>A0A518BEU8_9BACT</name>
<keyword evidence="3" id="KW-1185">Reference proteome</keyword>
<gene>
    <name evidence="2" type="ORF">Pla133_05660</name>
</gene>
<dbReference type="InterPro" id="IPR024983">
    <property type="entry name" value="CHAT_dom"/>
</dbReference>
<protein>
    <submittedName>
        <fullName evidence="2">CHAT domain protein</fullName>
    </submittedName>
</protein>
<accession>A0A518BEU8</accession>
<evidence type="ECO:0000313" key="2">
    <source>
        <dbReference type="EMBL" id="QDU65501.1"/>
    </source>
</evidence>
<sequence>MGQLVYELGPGDDPDAWGRIGDRWTELRRAGDDVAEQERAIEFLQLDLLLAERPEGVLANLPSSTELRADARERGTLLGAYYSGWYCRTLAEGLFAAGRLDAADRVLGWFLEAFKDDSQLLLVAPEVHFVRAEVARRSGDWGKVDKELVACEETLTAIGDPAAMGPDFARGHYAVLSRLRAAQAQVFLEQGLVDRAKEPLDEARKLAGDVGVPSALEAALLVDIDRLLLIESFDRVRDLVGKSRVDPAFGRLAGLLTAVDGLASLELAREGKLPTHEAVELIREALGSDELGIPDRAALQIHLVDALMLDQAGGAASEDGAAQIRESLAAARTLEQQTRGVDDRPLEDAGLLAALEWRYWHPLSCDGDCLGTCDGACEQQADARVRLDRALGNLIGSWASTPPRPGGIGFLHFHARRTRVLSAAIDAALTGTTAEDGHEAALRVLIEVQTLGSQARQLGLAAPSLEQVRSSMLVEGEGCLVFLPAVDTSHLFAFDRQELKHYHLPAVDELQPLVAEAVRARARADGPQGEALSKALFPPDLRDWVTDHSVLTLVGFELMPNLRVAELPGWVGLETGDGERPEALRHRPSSRELGALRAISTQPSLPVGFYLAQRAAVARTLAEQALVLAVNADPQGFSALEVLPFDDEARAELCGPLADRTRLIEAATREDLEDLTGQHHRIVHLFCHGVWDGKEERGAALVLAGEDGPELVHAGDLPALHTDLLILCACGSSRGPVRLGDDQSATLGGTSLARGASCVLVADGRVEYRAALVILGRVTTELAAGSSPAEALRLAIAAEPVAAQRARFSVLGLGHRALFP</sequence>
<dbReference type="AlphaFoldDB" id="A0A518BEU8"/>
<dbReference type="RefSeq" id="WP_145062180.1">
    <property type="nucleotide sequence ID" value="NZ_CP036287.1"/>
</dbReference>
<dbReference type="KEGG" id="pbap:Pla133_05660"/>
<organism evidence="2 3">
    <name type="scientific">Engelhardtia mirabilis</name>
    <dbReference type="NCBI Taxonomy" id="2528011"/>
    <lineage>
        <taxon>Bacteria</taxon>
        <taxon>Pseudomonadati</taxon>
        <taxon>Planctomycetota</taxon>
        <taxon>Planctomycetia</taxon>
        <taxon>Planctomycetia incertae sedis</taxon>
        <taxon>Engelhardtia</taxon>
    </lineage>
</organism>